<dbReference type="GO" id="GO:0009507">
    <property type="term" value="C:chloroplast"/>
    <property type="evidence" value="ECO:0000318"/>
    <property type="project" value="GO_Central"/>
</dbReference>
<evidence type="ECO:0000256" key="2">
    <source>
        <dbReference type="ARBA" id="ARBA00023284"/>
    </source>
</evidence>
<dbReference type="Gene3D" id="3.40.30.10">
    <property type="entry name" value="Glutaredoxin"/>
    <property type="match status" value="1"/>
</dbReference>
<evidence type="ECO:0000313" key="4">
    <source>
        <dbReference type="EMBL" id="KMZ59737.1"/>
    </source>
</evidence>
<keyword evidence="5" id="KW-1185">Reference proteome</keyword>
<protein>
    <submittedName>
        <fullName evidence="4">Putative Thioredoxin</fullName>
    </submittedName>
</protein>
<comment type="similarity">
    <text evidence="1">Belongs to the thioredoxin family.</text>
</comment>
<keyword evidence="2" id="KW-0676">Redox-active center</keyword>
<evidence type="ECO:0000256" key="1">
    <source>
        <dbReference type="ARBA" id="ARBA00008987"/>
    </source>
</evidence>
<evidence type="ECO:0000259" key="3">
    <source>
        <dbReference type="PROSITE" id="PS51352"/>
    </source>
</evidence>
<dbReference type="InterPro" id="IPR036249">
    <property type="entry name" value="Thioredoxin-like_sf"/>
</dbReference>
<proteinExistence type="inferred from homology"/>
<dbReference type="PANTHER" id="PTHR43601">
    <property type="entry name" value="THIOREDOXIN, MITOCHONDRIAL"/>
    <property type="match status" value="1"/>
</dbReference>
<dbReference type="CDD" id="cd02947">
    <property type="entry name" value="TRX_family"/>
    <property type="match status" value="1"/>
</dbReference>
<dbReference type="GO" id="GO:0045454">
    <property type="term" value="P:cell redox homeostasis"/>
    <property type="evidence" value="ECO:0000318"/>
    <property type="project" value="GO_Central"/>
</dbReference>
<accession>A0A0K9NUL0</accession>
<dbReference type="AlphaFoldDB" id="A0A0K9NUL0"/>
<dbReference type="STRING" id="29655.A0A0K9NUL0"/>
<name>A0A0K9NUL0_ZOSMR</name>
<sequence length="215" mass="24065">MADVLPSFFSLRLSCHSRTPLVASVSSASIQSRRLRRAAVSVVIRPKRNTRFAGLVTHAVIAEDDAPKWWEKSVENMIDVHSIEEFLQVLNEANDKLVVVEFYGTWCGSCRALFPKLCKIAEEHPDIVFAKVNFDENKPMCKRLNVRVLPFFHFYRGADGQLDSFSCSFAKFKKVKDAIATHNTARCSIGPPTGVGDIDLLKDAIPKEKPANATR</sequence>
<comment type="caution">
    <text evidence="4">The sequence shown here is derived from an EMBL/GenBank/DDBJ whole genome shotgun (WGS) entry which is preliminary data.</text>
</comment>
<dbReference type="SUPFAM" id="SSF52833">
    <property type="entry name" value="Thioredoxin-like"/>
    <property type="match status" value="1"/>
</dbReference>
<dbReference type="PROSITE" id="PS00194">
    <property type="entry name" value="THIOREDOXIN_1"/>
    <property type="match status" value="1"/>
</dbReference>
<feature type="domain" description="Thioredoxin" evidence="3">
    <location>
        <begin position="60"/>
        <end position="210"/>
    </location>
</feature>
<dbReference type="PANTHER" id="PTHR43601:SF32">
    <property type="entry name" value="THIOREDOXIN-LIKE 2-2, CHLOROPLASTIC"/>
    <property type="match status" value="1"/>
</dbReference>
<dbReference type="EMBL" id="LFYR01001739">
    <property type="protein sequence ID" value="KMZ59737.1"/>
    <property type="molecule type" value="Genomic_DNA"/>
</dbReference>
<dbReference type="OMA" id="KWWERSV"/>
<dbReference type="PROSITE" id="PS51352">
    <property type="entry name" value="THIOREDOXIN_2"/>
    <property type="match status" value="1"/>
</dbReference>
<organism evidence="4 5">
    <name type="scientific">Zostera marina</name>
    <name type="common">Eelgrass</name>
    <dbReference type="NCBI Taxonomy" id="29655"/>
    <lineage>
        <taxon>Eukaryota</taxon>
        <taxon>Viridiplantae</taxon>
        <taxon>Streptophyta</taxon>
        <taxon>Embryophyta</taxon>
        <taxon>Tracheophyta</taxon>
        <taxon>Spermatophyta</taxon>
        <taxon>Magnoliopsida</taxon>
        <taxon>Liliopsida</taxon>
        <taxon>Zosteraceae</taxon>
        <taxon>Zostera</taxon>
    </lineage>
</organism>
<dbReference type="Pfam" id="PF00085">
    <property type="entry name" value="Thioredoxin"/>
    <property type="match status" value="1"/>
</dbReference>
<dbReference type="Proteomes" id="UP000036987">
    <property type="component" value="Unassembled WGS sequence"/>
</dbReference>
<gene>
    <name evidence="4" type="ORF">ZOSMA_65G00690</name>
</gene>
<dbReference type="InterPro" id="IPR013766">
    <property type="entry name" value="Thioredoxin_domain"/>
</dbReference>
<reference evidence="5" key="1">
    <citation type="journal article" date="2016" name="Nature">
        <title>The genome of the seagrass Zostera marina reveals angiosperm adaptation to the sea.</title>
        <authorList>
            <person name="Olsen J.L."/>
            <person name="Rouze P."/>
            <person name="Verhelst B."/>
            <person name="Lin Y.-C."/>
            <person name="Bayer T."/>
            <person name="Collen J."/>
            <person name="Dattolo E."/>
            <person name="De Paoli E."/>
            <person name="Dittami S."/>
            <person name="Maumus F."/>
            <person name="Michel G."/>
            <person name="Kersting A."/>
            <person name="Lauritano C."/>
            <person name="Lohaus R."/>
            <person name="Toepel M."/>
            <person name="Tonon T."/>
            <person name="Vanneste K."/>
            <person name="Amirebrahimi M."/>
            <person name="Brakel J."/>
            <person name="Bostroem C."/>
            <person name="Chovatia M."/>
            <person name="Grimwood J."/>
            <person name="Jenkins J.W."/>
            <person name="Jueterbock A."/>
            <person name="Mraz A."/>
            <person name="Stam W.T."/>
            <person name="Tice H."/>
            <person name="Bornberg-Bauer E."/>
            <person name="Green P.J."/>
            <person name="Pearson G.A."/>
            <person name="Procaccini G."/>
            <person name="Duarte C.M."/>
            <person name="Schmutz J."/>
            <person name="Reusch T.B.H."/>
            <person name="Van de Peer Y."/>
        </authorList>
    </citation>
    <scope>NUCLEOTIDE SEQUENCE [LARGE SCALE GENOMIC DNA]</scope>
    <source>
        <strain evidence="5">cv. Finnish</strain>
    </source>
</reference>
<dbReference type="OrthoDB" id="2121326at2759"/>
<evidence type="ECO:0000313" key="5">
    <source>
        <dbReference type="Proteomes" id="UP000036987"/>
    </source>
</evidence>
<dbReference type="InterPro" id="IPR017937">
    <property type="entry name" value="Thioredoxin_CS"/>
</dbReference>